<accession>A0AAV4BJ23</accession>
<gene>
    <name evidence="2" type="ORF">PoB_004542100</name>
</gene>
<evidence type="ECO:0000313" key="3">
    <source>
        <dbReference type="Proteomes" id="UP000735302"/>
    </source>
</evidence>
<evidence type="ECO:0000256" key="1">
    <source>
        <dbReference type="SAM" id="MobiDB-lite"/>
    </source>
</evidence>
<reference evidence="2 3" key="1">
    <citation type="journal article" date="2021" name="Elife">
        <title>Chloroplast acquisition without the gene transfer in kleptoplastic sea slugs, Plakobranchus ocellatus.</title>
        <authorList>
            <person name="Maeda T."/>
            <person name="Takahashi S."/>
            <person name="Yoshida T."/>
            <person name="Shimamura S."/>
            <person name="Takaki Y."/>
            <person name="Nagai Y."/>
            <person name="Toyoda A."/>
            <person name="Suzuki Y."/>
            <person name="Arimoto A."/>
            <person name="Ishii H."/>
            <person name="Satoh N."/>
            <person name="Nishiyama T."/>
            <person name="Hasebe M."/>
            <person name="Maruyama T."/>
            <person name="Minagawa J."/>
            <person name="Obokata J."/>
            <person name="Shigenobu S."/>
        </authorList>
    </citation>
    <scope>NUCLEOTIDE SEQUENCE [LARGE SCALE GENOMIC DNA]</scope>
</reference>
<proteinExistence type="predicted"/>
<dbReference type="EMBL" id="BLXT01004995">
    <property type="protein sequence ID" value="GFO18916.1"/>
    <property type="molecule type" value="Genomic_DNA"/>
</dbReference>
<name>A0AAV4BJ23_9GAST</name>
<dbReference type="AlphaFoldDB" id="A0AAV4BJ23"/>
<protein>
    <submittedName>
        <fullName evidence="2">Uncharacterized protein</fullName>
    </submittedName>
</protein>
<dbReference type="Proteomes" id="UP000735302">
    <property type="component" value="Unassembled WGS sequence"/>
</dbReference>
<sequence>MVTTYYSLIVPYNLSTPDDHSFQSSSSGALVVGFKPSIETFLQASGCSQRPSSSDSTRNISQWLGPTQITEVPGSGDTHPQTNRFQSSDRQIEHQQRLVPAPIISIS</sequence>
<organism evidence="2 3">
    <name type="scientific">Plakobranchus ocellatus</name>
    <dbReference type="NCBI Taxonomy" id="259542"/>
    <lineage>
        <taxon>Eukaryota</taxon>
        <taxon>Metazoa</taxon>
        <taxon>Spiralia</taxon>
        <taxon>Lophotrochozoa</taxon>
        <taxon>Mollusca</taxon>
        <taxon>Gastropoda</taxon>
        <taxon>Heterobranchia</taxon>
        <taxon>Euthyneura</taxon>
        <taxon>Panpulmonata</taxon>
        <taxon>Sacoglossa</taxon>
        <taxon>Placobranchoidea</taxon>
        <taxon>Plakobranchidae</taxon>
        <taxon>Plakobranchus</taxon>
    </lineage>
</organism>
<keyword evidence="3" id="KW-1185">Reference proteome</keyword>
<comment type="caution">
    <text evidence="2">The sequence shown here is derived from an EMBL/GenBank/DDBJ whole genome shotgun (WGS) entry which is preliminary data.</text>
</comment>
<feature type="region of interest" description="Disordered" evidence="1">
    <location>
        <begin position="67"/>
        <end position="107"/>
    </location>
</feature>
<feature type="compositionally biased region" description="Polar residues" evidence="1">
    <location>
        <begin position="78"/>
        <end position="89"/>
    </location>
</feature>
<evidence type="ECO:0000313" key="2">
    <source>
        <dbReference type="EMBL" id="GFO18916.1"/>
    </source>
</evidence>